<accession>A0AAD7CL20</accession>
<protein>
    <submittedName>
        <fullName evidence="1">Uncharacterized protein</fullName>
    </submittedName>
</protein>
<keyword evidence="2" id="KW-1185">Reference proteome</keyword>
<proteinExistence type="predicted"/>
<organism evidence="1 2">
    <name type="scientific">Mycena rosella</name>
    <name type="common">Pink bonnet</name>
    <name type="synonym">Agaricus rosellus</name>
    <dbReference type="NCBI Taxonomy" id="1033263"/>
    <lineage>
        <taxon>Eukaryota</taxon>
        <taxon>Fungi</taxon>
        <taxon>Dikarya</taxon>
        <taxon>Basidiomycota</taxon>
        <taxon>Agaricomycotina</taxon>
        <taxon>Agaricomycetes</taxon>
        <taxon>Agaricomycetidae</taxon>
        <taxon>Agaricales</taxon>
        <taxon>Marasmiineae</taxon>
        <taxon>Mycenaceae</taxon>
        <taxon>Mycena</taxon>
    </lineage>
</organism>
<dbReference type="AlphaFoldDB" id="A0AAD7CL20"/>
<name>A0AAD7CL20_MYCRO</name>
<dbReference type="Proteomes" id="UP001221757">
    <property type="component" value="Unassembled WGS sequence"/>
</dbReference>
<evidence type="ECO:0000313" key="1">
    <source>
        <dbReference type="EMBL" id="KAJ7651445.1"/>
    </source>
</evidence>
<sequence length="138" mass="15172">MALGQPIIVAWADALAQVDQSASPFTSDLTNKQYILPESTLLVNTTPNQCCKFLHWNLLSDGFIYMISQLGRTQLPSTQEWRDIPEGLTVQHSVPSSSIYMHSTGLKDHICLALQASNVSSIKGFPVPLDSLPEFGLK</sequence>
<comment type="caution">
    <text evidence="1">The sequence shown here is derived from an EMBL/GenBank/DDBJ whole genome shotgun (WGS) entry which is preliminary data.</text>
</comment>
<reference evidence="1" key="1">
    <citation type="submission" date="2023-03" db="EMBL/GenBank/DDBJ databases">
        <title>Massive genome expansion in bonnet fungi (Mycena s.s.) driven by repeated elements and novel gene families across ecological guilds.</title>
        <authorList>
            <consortium name="Lawrence Berkeley National Laboratory"/>
            <person name="Harder C.B."/>
            <person name="Miyauchi S."/>
            <person name="Viragh M."/>
            <person name="Kuo A."/>
            <person name="Thoen E."/>
            <person name="Andreopoulos B."/>
            <person name="Lu D."/>
            <person name="Skrede I."/>
            <person name="Drula E."/>
            <person name="Henrissat B."/>
            <person name="Morin E."/>
            <person name="Kohler A."/>
            <person name="Barry K."/>
            <person name="LaButti K."/>
            <person name="Morin E."/>
            <person name="Salamov A."/>
            <person name="Lipzen A."/>
            <person name="Mereny Z."/>
            <person name="Hegedus B."/>
            <person name="Baldrian P."/>
            <person name="Stursova M."/>
            <person name="Weitz H."/>
            <person name="Taylor A."/>
            <person name="Grigoriev I.V."/>
            <person name="Nagy L.G."/>
            <person name="Martin F."/>
            <person name="Kauserud H."/>
        </authorList>
    </citation>
    <scope>NUCLEOTIDE SEQUENCE</scope>
    <source>
        <strain evidence="1">CBHHK067</strain>
    </source>
</reference>
<dbReference type="EMBL" id="JARKIE010000361">
    <property type="protein sequence ID" value="KAJ7651445.1"/>
    <property type="molecule type" value="Genomic_DNA"/>
</dbReference>
<evidence type="ECO:0000313" key="2">
    <source>
        <dbReference type="Proteomes" id="UP001221757"/>
    </source>
</evidence>
<gene>
    <name evidence="1" type="ORF">B0H17DRAFT_1215247</name>
</gene>